<sequence>MRRYGLLDEPSSRAATDALLAGLTAGHWRPRAWARFVLDATLRSLRQARARPRALAEVCALHLAFAALAAGVPGRTPRWTAPKWTLMSWALAAGHLGLLERRRSLGGADAVTLARANLPTFATGRWVPALALVSDLADGMLARRLGTESRFGAAADSLADAAFWTWLALRHEPDPRIRAAASLAWPLPVLAVTALGVRRGHMIDPPRPVVLRPAAALQAVLATRAVLRPTRTNVPPGPSNRRCRR</sequence>
<dbReference type="PROSITE" id="PS00379">
    <property type="entry name" value="CDP_ALCOHOL_P_TRANSF"/>
    <property type="match status" value="1"/>
</dbReference>
<dbReference type="InterPro" id="IPR043130">
    <property type="entry name" value="CDP-OH_PTrfase_TM_dom"/>
</dbReference>
<dbReference type="InterPro" id="IPR000462">
    <property type="entry name" value="CDP-OH_P_trans"/>
</dbReference>
<organism evidence="3 4">
    <name type="scientific">Amycolatopsis arida</name>
    <dbReference type="NCBI Taxonomy" id="587909"/>
    <lineage>
        <taxon>Bacteria</taxon>
        <taxon>Bacillati</taxon>
        <taxon>Actinomycetota</taxon>
        <taxon>Actinomycetes</taxon>
        <taxon>Pseudonocardiales</taxon>
        <taxon>Pseudonocardiaceae</taxon>
        <taxon>Amycolatopsis</taxon>
    </lineage>
</organism>
<dbReference type="Gene3D" id="1.20.120.1760">
    <property type="match status" value="1"/>
</dbReference>
<dbReference type="EMBL" id="FOWW01000014">
    <property type="protein sequence ID" value="SFQ71450.1"/>
    <property type="molecule type" value="Genomic_DNA"/>
</dbReference>
<dbReference type="GO" id="GO:0016780">
    <property type="term" value="F:phosphotransferase activity, for other substituted phosphate groups"/>
    <property type="evidence" value="ECO:0007669"/>
    <property type="project" value="InterPro"/>
</dbReference>
<evidence type="ECO:0000256" key="2">
    <source>
        <dbReference type="RuleBase" id="RU003750"/>
    </source>
</evidence>
<evidence type="ECO:0000313" key="3">
    <source>
        <dbReference type="EMBL" id="SFQ71450.1"/>
    </source>
</evidence>
<dbReference type="GO" id="GO:0008654">
    <property type="term" value="P:phospholipid biosynthetic process"/>
    <property type="evidence" value="ECO:0007669"/>
    <property type="project" value="InterPro"/>
</dbReference>
<reference evidence="4" key="1">
    <citation type="submission" date="2016-10" db="EMBL/GenBank/DDBJ databases">
        <authorList>
            <person name="Varghese N."/>
            <person name="Submissions S."/>
        </authorList>
    </citation>
    <scope>NUCLEOTIDE SEQUENCE [LARGE SCALE GENOMIC DNA]</scope>
    <source>
        <strain evidence="4">CGMCC 4.5579</strain>
    </source>
</reference>
<proteinExistence type="inferred from homology"/>
<evidence type="ECO:0000256" key="1">
    <source>
        <dbReference type="ARBA" id="ARBA00022679"/>
    </source>
</evidence>
<keyword evidence="1 2" id="KW-0808">Transferase</keyword>
<accession>A0A1I6ARX3</accession>
<dbReference type="STRING" id="587909.SAMN05421810_11452"/>
<keyword evidence="4" id="KW-1185">Reference proteome</keyword>
<protein>
    <submittedName>
        <fullName evidence="3">CDP-alcohol phosphatidyltransferase</fullName>
    </submittedName>
</protein>
<evidence type="ECO:0000313" key="4">
    <source>
        <dbReference type="Proteomes" id="UP000198727"/>
    </source>
</evidence>
<name>A0A1I6ARX3_9PSEU</name>
<gene>
    <name evidence="3" type="ORF">SAMN05421810_11452</name>
</gene>
<dbReference type="InterPro" id="IPR048254">
    <property type="entry name" value="CDP_ALCOHOL_P_TRANSF_CS"/>
</dbReference>
<dbReference type="AlphaFoldDB" id="A0A1I6ARX3"/>
<dbReference type="Proteomes" id="UP000198727">
    <property type="component" value="Unassembled WGS sequence"/>
</dbReference>
<dbReference type="Pfam" id="PF01066">
    <property type="entry name" value="CDP-OH_P_transf"/>
    <property type="match status" value="1"/>
</dbReference>
<comment type="similarity">
    <text evidence="2">Belongs to the CDP-alcohol phosphatidyltransferase class-I family.</text>
</comment>
<dbReference type="GO" id="GO:0016020">
    <property type="term" value="C:membrane"/>
    <property type="evidence" value="ECO:0007669"/>
    <property type="project" value="InterPro"/>
</dbReference>